<protein>
    <recommendedName>
        <fullName evidence="10">DoxX family protein</fullName>
    </recommendedName>
</protein>
<reference evidence="8 9" key="1">
    <citation type="submission" date="2012-12" db="EMBL/GenBank/DDBJ databases">
        <title>Genome assembly of Fulvivirga imtechensis AK7.</title>
        <authorList>
            <person name="Nupur N."/>
            <person name="Khatri I."/>
            <person name="Kumar R."/>
            <person name="Subramanian S."/>
            <person name="Pinnaka A."/>
        </authorList>
    </citation>
    <scope>NUCLEOTIDE SEQUENCE [LARGE SCALE GENOMIC DNA]</scope>
    <source>
        <strain evidence="8 9">AK7</strain>
    </source>
</reference>
<dbReference type="Pfam" id="PF07681">
    <property type="entry name" value="DoxX"/>
    <property type="match status" value="1"/>
</dbReference>
<feature type="transmembrane region" description="Helical" evidence="7">
    <location>
        <begin position="82"/>
        <end position="102"/>
    </location>
</feature>
<feature type="transmembrane region" description="Helical" evidence="7">
    <location>
        <begin position="54"/>
        <end position="70"/>
    </location>
</feature>
<evidence type="ECO:0000256" key="4">
    <source>
        <dbReference type="ARBA" id="ARBA00022692"/>
    </source>
</evidence>
<evidence type="ECO:0000256" key="6">
    <source>
        <dbReference type="ARBA" id="ARBA00023136"/>
    </source>
</evidence>
<proteinExistence type="inferred from homology"/>
<sequence length="112" mass="12263">MLTHGYPKLKTLLQGGEIAFYDFLGIGNTASLVLAVFAEFLCSIFVLLGLGTRLATIPLITTMFVAAFMVHADDPFSKKEFALLYALGFITLFVFGSGKYSIDQIISNKLDK</sequence>
<name>L8JPJ4_9BACT</name>
<dbReference type="InterPro" id="IPR032808">
    <property type="entry name" value="DoxX"/>
</dbReference>
<dbReference type="PANTHER" id="PTHR33452">
    <property type="entry name" value="OXIDOREDUCTASE CATD-RELATED"/>
    <property type="match status" value="1"/>
</dbReference>
<keyword evidence="3" id="KW-1003">Cell membrane</keyword>
<evidence type="ECO:0000313" key="9">
    <source>
        <dbReference type="Proteomes" id="UP000011135"/>
    </source>
</evidence>
<accession>L8JPJ4</accession>
<gene>
    <name evidence="8" type="ORF">C900_03316</name>
</gene>
<keyword evidence="5 7" id="KW-1133">Transmembrane helix</keyword>
<feature type="transmembrane region" description="Helical" evidence="7">
    <location>
        <begin position="20"/>
        <end position="47"/>
    </location>
</feature>
<evidence type="ECO:0000256" key="2">
    <source>
        <dbReference type="ARBA" id="ARBA00006679"/>
    </source>
</evidence>
<evidence type="ECO:0000313" key="8">
    <source>
        <dbReference type="EMBL" id="ELR70881.1"/>
    </source>
</evidence>
<evidence type="ECO:0000256" key="7">
    <source>
        <dbReference type="SAM" id="Phobius"/>
    </source>
</evidence>
<comment type="caution">
    <text evidence="8">The sequence shown here is derived from an EMBL/GenBank/DDBJ whole genome shotgun (WGS) entry which is preliminary data.</text>
</comment>
<dbReference type="InterPro" id="IPR051907">
    <property type="entry name" value="DoxX-like_oxidoreductase"/>
</dbReference>
<evidence type="ECO:0000256" key="1">
    <source>
        <dbReference type="ARBA" id="ARBA00004651"/>
    </source>
</evidence>
<evidence type="ECO:0008006" key="10">
    <source>
        <dbReference type="Google" id="ProtNLM"/>
    </source>
</evidence>
<keyword evidence="6 7" id="KW-0472">Membrane</keyword>
<evidence type="ECO:0000256" key="3">
    <source>
        <dbReference type="ARBA" id="ARBA00022475"/>
    </source>
</evidence>
<dbReference type="eggNOG" id="COG2259">
    <property type="taxonomic scope" value="Bacteria"/>
</dbReference>
<dbReference type="Proteomes" id="UP000011135">
    <property type="component" value="Unassembled WGS sequence"/>
</dbReference>
<evidence type="ECO:0000256" key="5">
    <source>
        <dbReference type="ARBA" id="ARBA00022989"/>
    </source>
</evidence>
<dbReference type="GO" id="GO:0005886">
    <property type="term" value="C:plasma membrane"/>
    <property type="evidence" value="ECO:0007669"/>
    <property type="project" value="UniProtKB-SubCell"/>
</dbReference>
<organism evidence="8 9">
    <name type="scientific">Fulvivirga imtechensis AK7</name>
    <dbReference type="NCBI Taxonomy" id="1237149"/>
    <lineage>
        <taxon>Bacteria</taxon>
        <taxon>Pseudomonadati</taxon>
        <taxon>Bacteroidota</taxon>
        <taxon>Cytophagia</taxon>
        <taxon>Cytophagales</taxon>
        <taxon>Fulvivirgaceae</taxon>
        <taxon>Fulvivirga</taxon>
    </lineage>
</organism>
<keyword evidence="4 7" id="KW-0812">Transmembrane</keyword>
<dbReference type="EMBL" id="AMZN01000048">
    <property type="protein sequence ID" value="ELR70881.1"/>
    <property type="molecule type" value="Genomic_DNA"/>
</dbReference>
<comment type="similarity">
    <text evidence="2">Belongs to the DoxX family.</text>
</comment>
<keyword evidence="9" id="KW-1185">Reference proteome</keyword>
<dbReference type="AlphaFoldDB" id="L8JPJ4"/>
<dbReference type="PANTHER" id="PTHR33452:SF1">
    <property type="entry name" value="INNER MEMBRANE PROTEIN YPHA-RELATED"/>
    <property type="match status" value="1"/>
</dbReference>
<comment type="subcellular location">
    <subcellularLocation>
        <location evidence="1">Cell membrane</location>
        <topology evidence="1">Multi-pass membrane protein</topology>
    </subcellularLocation>
</comment>